<dbReference type="EMBL" id="GBRH01158854">
    <property type="protein sequence ID" value="JAE39042.1"/>
    <property type="molecule type" value="Transcribed_RNA"/>
</dbReference>
<protein>
    <submittedName>
        <fullName evidence="1">Uncharacterized protein</fullName>
    </submittedName>
</protein>
<dbReference type="AlphaFoldDB" id="A0A0A9HQN7"/>
<reference evidence="1" key="2">
    <citation type="journal article" date="2015" name="Data Brief">
        <title>Shoot transcriptome of the giant reed, Arundo donax.</title>
        <authorList>
            <person name="Barrero R.A."/>
            <person name="Guerrero F.D."/>
            <person name="Moolhuijzen P."/>
            <person name="Goolsby J.A."/>
            <person name="Tidwell J."/>
            <person name="Bellgard S.E."/>
            <person name="Bellgard M.I."/>
        </authorList>
    </citation>
    <scope>NUCLEOTIDE SEQUENCE</scope>
    <source>
        <tissue evidence="1">Shoot tissue taken approximately 20 cm above the soil surface</tissue>
    </source>
</reference>
<accession>A0A0A9HQN7</accession>
<reference evidence="1" key="1">
    <citation type="submission" date="2014-09" db="EMBL/GenBank/DDBJ databases">
        <authorList>
            <person name="Magalhaes I.L.F."/>
            <person name="Oliveira U."/>
            <person name="Santos F.R."/>
            <person name="Vidigal T.H.D.A."/>
            <person name="Brescovit A.D."/>
            <person name="Santos A.J."/>
        </authorList>
    </citation>
    <scope>NUCLEOTIDE SEQUENCE</scope>
    <source>
        <tissue evidence="1">Shoot tissue taken approximately 20 cm above the soil surface</tissue>
    </source>
</reference>
<evidence type="ECO:0000313" key="1">
    <source>
        <dbReference type="EMBL" id="JAE39042.1"/>
    </source>
</evidence>
<sequence length="61" mass="6933">MPLPCSVLAHELILSLYHVTLIVKYPIVASLPCLGSKLNILKFCKFQTCMPFLFMFYGPLK</sequence>
<organism evidence="1">
    <name type="scientific">Arundo donax</name>
    <name type="common">Giant reed</name>
    <name type="synonym">Donax arundinaceus</name>
    <dbReference type="NCBI Taxonomy" id="35708"/>
    <lineage>
        <taxon>Eukaryota</taxon>
        <taxon>Viridiplantae</taxon>
        <taxon>Streptophyta</taxon>
        <taxon>Embryophyta</taxon>
        <taxon>Tracheophyta</taxon>
        <taxon>Spermatophyta</taxon>
        <taxon>Magnoliopsida</taxon>
        <taxon>Liliopsida</taxon>
        <taxon>Poales</taxon>
        <taxon>Poaceae</taxon>
        <taxon>PACMAD clade</taxon>
        <taxon>Arundinoideae</taxon>
        <taxon>Arundineae</taxon>
        <taxon>Arundo</taxon>
    </lineage>
</organism>
<proteinExistence type="predicted"/>
<name>A0A0A9HQN7_ARUDO</name>